<proteinExistence type="predicted"/>
<organism evidence="1 2">
    <name type="scientific">Paraglomus brasilianum</name>
    <dbReference type="NCBI Taxonomy" id="144538"/>
    <lineage>
        <taxon>Eukaryota</taxon>
        <taxon>Fungi</taxon>
        <taxon>Fungi incertae sedis</taxon>
        <taxon>Mucoromycota</taxon>
        <taxon>Glomeromycotina</taxon>
        <taxon>Glomeromycetes</taxon>
        <taxon>Paraglomerales</taxon>
        <taxon>Paraglomeraceae</taxon>
        <taxon>Paraglomus</taxon>
    </lineage>
</organism>
<name>A0A9N9AY27_9GLOM</name>
<reference evidence="1" key="1">
    <citation type="submission" date="2021-06" db="EMBL/GenBank/DDBJ databases">
        <authorList>
            <person name="Kallberg Y."/>
            <person name="Tangrot J."/>
            <person name="Rosling A."/>
        </authorList>
    </citation>
    <scope>NUCLEOTIDE SEQUENCE</scope>
    <source>
        <strain evidence="1">BR232B</strain>
    </source>
</reference>
<evidence type="ECO:0000313" key="2">
    <source>
        <dbReference type="Proteomes" id="UP000789739"/>
    </source>
</evidence>
<dbReference type="Proteomes" id="UP000789739">
    <property type="component" value="Unassembled WGS sequence"/>
</dbReference>
<comment type="caution">
    <text evidence="1">The sequence shown here is derived from an EMBL/GenBank/DDBJ whole genome shotgun (WGS) entry which is preliminary data.</text>
</comment>
<sequence length="53" mass="6101">MQVGIHEQLLKFLDNRHKSVRNGHAIFAWNNCAGVKVKPLSPRNFFPPQKHPP</sequence>
<keyword evidence="2" id="KW-1185">Reference proteome</keyword>
<accession>A0A9N9AY27</accession>
<dbReference type="AlphaFoldDB" id="A0A9N9AY27"/>
<evidence type="ECO:0000313" key="1">
    <source>
        <dbReference type="EMBL" id="CAG8549168.1"/>
    </source>
</evidence>
<gene>
    <name evidence="1" type="ORF">PBRASI_LOCUS4993</name>
</gene>
<dbReference type="EMBL" id="CAJVPI010000549">
    <property type="protein sequence ID" value="CAG8549168.1"/>
    <property type="molecule type" value="Genomic_DNA"/>
</dbReference>
<protein>
    <submittedName>
        <fullName evidence="1">5781_t:CDS:1</fullName>
    </submittedName>
</protein>